<evidence type="ECO:0000313" key="5">
    <source>
        <dbReference type="Proteomes" id="UP000095192"/>
    </source>
</evidence>
<dbReference type="SUPFAM" id="SSF53649">
    <property type="entry name" value="Alkaline phosphatase-like"/>
    <property type="match status" value="1"/>
</dbReference>
<dbReference type="Pfam" id="PF19316">
    <property type="entry name" value="PIGO_PIGG"/>
    <property type="match status" value="1"/>
</dbReference>
<organism evidence="4 5">
    <name type="scientific">Cyclospora cayetanensis</name>
    <dbReference type="NCBI Taxonomy" id="88456"/>
    <lineage>
        <taxon>Eukaryota</taxon>
        <taxon>Sar</taxon>
        <taxon>Alveolata</taxon>
        <taxon>Apicomplexa</taxon>
        <taxon>Conoidasida</taxon>
        <taxon>Coccidia</taxon>
        <taxon>Eucoccidiorida</taxon>
        <taxon>Eimeriorina</taxon>
        <taxon>Eimeriidae</taxon>
        <taxon>Cyclospora</taxon>
    </lineage>
</organism>
<feature type="transmembrane region" description="Helical" evidence="2">
    <location>
        <begin position="945"/>
        <end position="969"/>
    </location>
</feature>
<dbReference type="VEuPathDB" id="ToxoDB:LOC34623068"/>
<evidence type="ECO:0000313" key="4">
    <source>
        <dbReference type="EMBL" id="OEH80352.1"/>
    </source>
</evidence>
<dbReference type="GO" id="GO:0051377">
    <property type="term" value="F:mannose-ethanolamine phosphotransferase activity"/>
    <property type="evidence" value="ECO:0007669"/>
    <property type="project" value="TreeGrafter"/>
</dbReference>
<dbReference type="InterPro" id="IPR045687">
    <property type="entry name" value="PIGG/GPI7_C"/>
</dbReference>
<feature type="transmembrane region" description="Helical" evidence="2">
    <location>
        <begin position="1050"/>
        <end position="1068"/>
    </location>
</feature>
<feature type="transmembrane region" description="Helical" evidence="2">
    <location>
        <begin position="75"/>
        <end position="98"/>
    </location>
</feature>
<dbReference type="VEuPathDB" id="ToxoDB:cyc_07027"/>
<reference evidence="4 5" key="1">
    <citation type="journal article" date="2016" name="BMC Genomics">
        <title>Comparative genomics reveals Cyclospora cayetanensis possesses coccidia-like metabolism and invasion components but unique surface antigens.</title>
        <authorList>
            <person name="Liu S."/>
            <person name="Wang L."/>
            <person name="Zheng H."/>
            <person name="Xu Z."/>
            <person name="Roellig D.M."/>
            <person name="Li N."/>
            <person name="Frace M.A."/>
            <person name="Tang K."/>
            <person name="Arrowood M.J."/>
            <person name="Moss D.M."/>
            <person name="Zhang L."/>
            <person name="Feng Y."/>
            <person name="Xiao L."/>
        </authorList>
    </citation>
    <scope>NUCLEOTIDE SEQUENCE [LARGE SCALE GENOMIC DNA]</scope>
    <source>
        <strain evidence="4 5">CHN_HEN01</strain>
    </source>
</reference>
<protein>
    <recommendedName>
        <fullName evidence="3">GPI ethanolamine phosphate transferase 2 C-terminal domain-containing protein</fullName>
    </recommendedName>
</protein>
<keyword evidence="2" id="KW-1133">Transmembrane helix</keyword>
<feature type="transmembrane region" description="Helical" evidence="2">
    <location>
        <begin position="1368"/>
        <end position="1390"/>
    </location>
</feature>
<comment type="caution">
    <text evidence="4">The sequence shown here is derived from an EMBL/GenBank/DDBJ whole genome shotgun (WGS) entry which is preliminary data.</text>
</comment>
<feature type="transmembrane region" description="Helical" evidence="2">
    <location>
        <begin position="1516"/>
        <end position="1542"/>
    </location>
</feature>
<feature type="domain" description="GPI ethanolamine phosphate transferase 2 C-terminal" evidence="3">
    <location>
        <begin position="1472"/>
        <end position="1629"/>
    </location>
</feature>
<dbReference type="GO" id="GO:0005789">
    <property type="term" value="C:endoplasmic reticulum membrane"/>
    <property type="evidence" value="ECO:0007669"/>
    <property type="project" value="TreeGrafter"/>
</dbReference>
<feature type="transmembrane region" description="Helical" evidence="2">
    <location>
        <begin position="1619"/>
        <end position="1640"/>
    </location>
</feature>
<dbReference type="Gene3D" id="3.40.720.10">
    <property type="entry name" value="Alkaline Phosphatase, subunit A"/>
    <property type="match status" value="1"/>
</dbReference>
<gene>
    <name evidence="4" type="ORF">cyc_07027</name>
</gene>
<feature type="transmembrane region" description="Helical" evidence="2">
    <location>
        <begin position="1470"/>
        <end position="1490"/>
    </location>
</feature>
<feature type="region of interest" description="Disordered" evidence="1">
    <location>
        <begin position="1"/>
        <end position="53"/>
    </location>
</feature>
<evidence type="ECO:0000259" key="3">
    <source>
        <dbReference type="Pfam" id="PF19316"/>
    </source>
</evidence>
<keyword evidence="2" id="KW-0812">Transmembrane</keyword>
<dbReference type="EMBL" id="JROU02000103">
    <property type="protein sequence ID" value="OEH80352.1"/>
    <property type="molecule type" value="Genomic_DNA"/>
</dbReference>
<dbReference type="InParanoid" id="A0A1D3DA72"/>
<feature type="transmembrane region" description="Helical" evidence="2">
    <location>
        <begin position="1016"/>
        <end position="1038"/>
    </location>
</feature>
<accession>A0A1D3DA72</accession>
<name>A0A1D3DA72_9EIME</name>
<dbReference type="PANTHER" id="PTHR23071:SF1">
    <property type="entry name" value="GPI ETHANOLAMINE PHOSPHATE TRANSFERASE 3"/>
    <property type="match status" value="1"/>
</dbReference>
<dbReference type="Proteomes" id="UP000095192">
    <property type="component" value="Unassembled WGS sequence"/>
</dbReference>
<feature type="transmembrane region" description="Helical" evidence="2">
    <location>
        <begin position="903"/>
        <end position="925"/>
    </location>
</feature>
<evidence type="ECO:0000256" key="2">
    <source>
        <dbReference type="SAM" id="Phobius"/>
    </source>
</evidence>
<proteinExistence type="predicted"/>
<dbReference type="InterPro" id="IPR039524">
    <property type="entry name" value="PIGO/GPI13"/>
</dbReference>
<sequence>MSAFKKYNPGEGRKSRTPSKSHQTCIPVHLPGSPRNMSLKAPPSVPHSTGDELHRSPGGLMRSGSFLANPGSRAVLWQLAVIIGLTLPLLALGMFFFINGFFLSRDDVPYISDGREIPFPPLFPHLDPARIHLNTEQGVYYVQASQGAARSNALQQTEAPAPLELEHYLHPQLEAFASEPDACTTSECATSWISVFPYDRVLILLVDALRFDFLLWDPKASNACGTSAASECAPAPLSLRPFYRNRVPFVHDLLRRSDADLQRFLSILVRGGEARANESNGEDTSASQKDSALLAGGLPADPPVSHSSSAGLSSASASGGNHFSRLYIFEADPPTATTQRLTGIATGSMPSFFSLRETFSASAVNVDSLLMQVKAARKTSVAIGDETWYHLFGHLLTRADVFPSLNIQDLHTVDDGVAAGLPKEFVKGDWAFLVGHTLGVDHVGHVAVLDTDLMHAKLREVDSLIKDTFKMAFKEHGKGMPTKRPQTLFLTFGDHGMTEVGAHGGSSNEEVGSTRSLVTWGTAAVFCKLLVEAAMFTFSTLPAILSPRSAQFFSPDARLFGSRLPSYLQNHGAFRDNSGRLTVVSSTASHMPSLSSDLGYGALRVRQVGLAPTLSLLMGLPIPFNSMGRIIADMVPSLGSFVQECMPAARRESENSAACGAMDGEVCSEARGNDEAATVRAVRCSDLAYLAQLFHIVSWQQHRAVLTHAAYSGNDAVLTDPQFAASKSEWLRLYSELDNQIKSLPAGAHVRLTQGSVAPAATPLGLDSVLSLPPGGFGKAEEELALFISNLDKSTVDGKDGNVDEGPPTLRTSAKADTGIASILPSLLPYLLACANFSQEALQANVRQLGTFNMTLMLCGICMVLSSLLILIFGVVGIIHLPSRRPYEPSKTTISNGIPNMAILTRWLLTGTYIGVATWTAAWTLSEVCKYLQLESGAGIDVFVWQQLPALCITGILSSVAIPFGLCTLPPYLDASAFRNSQGSPQEEAEPFFIEQQRAQWGFSAALKRELCLSRLYLRLFGGGSFLFYASLILLFFVPFSDCLVDREYSVVRFLIGIYCLAACIATFATHANSAEKTKIVAACASIVFCVRVGSAFDTSSSVGRDGSESNPLQVDYVSSAAFLMLGMFYITGRRELPLVSWLFRSAPNGDVHQASGGYRRFLILSFQPQKKCEKPRPCTLERILFLTQGIILLLWFATPRESKSVQSSSSNPEPALVVQDATPLYDAVAWLWSLAMIPFRTLDAAGSACLDWLAPPKPWLFSAPHWIVNTIPPQVMEADKVKLIPLLNVALPWIVYSITAGLWLRLMLILARMKKRENDISVHHLHRAATQLSSSNDEMIDCSQIDDASELALHRRERLFLIWRVEVWDYFSHYFFLTAVTPLCMTIMLLGSVNIWPLLLCCIKWRLLIFLSRVVVAAQPCDIGHKCTCCICAVRPTAAPASAAVPHETDTKGTSRIQKRSQGGETLRFFLSDASVCMLAALLVLDGFFATGHRMKLSAIPIEAGYIGLMEYHPIWSFVTAFLHTFIVYIICCPLIFMIAFMRMAHRAAGTGIHNANELQGNTVTEVVRTTLLTSGKLAIGILIGVTLRLLSSLSSLTALRNHLFIWDLFAAKFLYDALAVCLTYVLVVLTLLLSCIGARRAPLVLRMIS</sequence>
<feature type="transmembrane region" description="Helical" evidence="2">
    <location>
        <begin position="854"/>
        <end position="882"/>
    </location>
</feature>
<keyword evidence="2" id="KW-0472">Membrane</keyword>
<evidence type="ECO:0000256" key="1">
    <source>
        <dbReference type="SAM" id="MobiDB-lite"/>
    </source>
</evidence>
<feature type="transmembrane region" description="Helical" evidence="2">
    <location>
        <begin position="1579"/>
        <end position="1599"/>
    </location>
</feature>
<dbReference type="InterPro" id="IPR017850">
    <property type="entry name" value="Alkaline_phosphatase_core_sf"/>
</dbReference>
<keyword evidence="5" id="KW-1185">Reference proteome</keyword>
<dbReference type="GO" id="GO:0006506">
    <property type="term" value="P:GPI anchor biosynthetic process"/>
    <property type="evidence" value="ECO:0007669"/>
    <property type="project" value="InterPro"/>
</dbReference>
<feature type="transmembrane region" description="Helical" evidence="2">
    <location>
        <begin position="1291"/>
        <end position="1312"/>
    </location>
</feature>
<dbReference type="PANTHER" id="PTHR23071">
    <property type="entry name" value="PHOSPHATIDYLINOSITOL GLYCAN"/>
    <property type="match status" value="1"/>
</dbReference>